<protein>
    <recommendedName>
        <fullName evidence="4">UBN2 domain-containing protein</fullName>
    </recommendedName>
</protein>
<keyword evidence="3" id="KW-1185">Reference proteome</keyword>
<dbReference type="PANTHER" id="PTHR34676:SF8">
    <property type="entry name" value="TRANSMEMBRANE PROTEIN"/>
    <property type="match status" value="1"/>
</dbReference>
<feature type="compositionally biased region" description="Polar residues" evidence="1">
    <location>
        <begin position="119"/>
        <end position="137"/>
    </location>
</feature>
<dbReference type="AlphaFoldDB" id="A0A8J6DA15"/>
<sequence>MGQAWIHHEGTSQVKKSKLGILTLDYETFKMKPKEDIKEMSDQFTMIINGLKFYGKTYPNEEVVRKVLYSLPTSWDPKVTAIEDAKSLKILSLDELIGYLLTHDLRLNKRSEEERVMNKNVSKALKSTTNNDSESSE</sequence>
<accession>A0A8J6DA15</accession>
<dbReference type="Pfam" id="PF14223">
    <property type="entry name" value="Retrotran_gag_2"/>
    <property type="match status" value="1"/>
</dbReference>
<evidence type="ECO:0000256" key="1">
    <source>
        <dbReference type="SAM" id="MobiDB-lite"/>
    </source>
</evidence>
<proteinExistence type="predicted"/>
<organism evidence="2 3">
    <name type="scientific">Gossypium anomalum</name>
    <dbReference type="NCBI Taxonomy" id="47600"/>
    <lineage>
        <taxon>Eukaryota</taxon>
        <taxon>Viridiplantae</taxon>
        <taxon>Streptophyta</taxon>
        <taxon>Embryophyta</taxon>
        <taxon>Tracheophyta</taxon>
        <taxon>Spermatophyta</taxon>
        <taxon>Magnoliopsida</taxon>
        <taxon>eudicotyledons</taxon>
        <taxon>Gunneridae</taxon>
        <taxon>Pentapetalae</taxon>
        <taxon>rosids</taxon>
        <taxon>malvids</taxon>
        <taxon>Malvales</taxon>
        <taxon>Malvaceae</taxon>
        <taxon>Malvoideae</taxon>
        <taxon>Gossypium</taxon>
    </lineage>
</organism>
<name>A0A8J6DA15_9ROSI</name>
<comment type="caution">
    <text evidence="2">The sequence shown here is derived from an EMBL/GenBank/DDBJ whole genome shotgun (WGS) entry which is preliminary data.</text>
</comment>
<evidence type="ECO:0000313" key="2">
    <source>
        <dbReference type="EMBL" id="KAG8500661.1"/>
    </source>
</evidence>
<evidence type="ECO:0000313" key="3">
    <source>
        <dbReference type="Proteomes" id="UP000701853"/>
    </source>
</evidence>
<reference evidence="2 3" key="1">
    <citation type="journal article" date="2021" name="bioRxiv">
        <title>The Gossypium anomalum genome as a resource for cotton improvement and evolutionary analysis of hybrid incompatibility.</title>
        <authorList>
            <person name="Grover C.E."/>
            <person name="Yuan D."/>
            <person name="Arick M.A."/>
            <person name="Miller E.R."/>
            <person name="Hu G."/>
            <person name="Peterson D.G."/>
            <person name="Wendel J.F."/>
            <person name="Udall J.A."/>
        </authorList>
    </citation>
    <scope>NUCLEOTIDE SEQUENCE [LARGE SCALE GENOMIC DNA]</scope>
    <source>
        <strain evidence="2">JFW-Udall</strain>
        <tissue evidence="2">Leaf</tissue>
    </source>
</reference>
<dbReference type="EMBL" id="JAHUZN010000002">
    <property type="protein sequence ID" value="KAG8500661.1"/>
    <property type="molecule type" value="Genomic_DNA"/>
</dbReference>
<feature type="region of interest" description="Disordered" evidence="1">
    <location>
        <begin position="118"/>
        <end position="137"/>
    </location>
</feature>
<gene>
    <name evidence="2" type="ORF">CXB51_004147</name>
</gene>
<evidence type="ECO:0008006" key="4">
    <source>
        <dbReference type="Google" id="ProtNLM"/>
    </source>
</evidence>
<dbReference type="PANTHER" id="PTHR34676">
    <property type="entry name" value="DUF4219 DOMAIN-CONTAINING PROTEIN-RELATED"/>
    <property type="match status" value="1"/>
</dbReference>
<dbReference type="OrthoDB" id="1932348at2759"/>
<dbReference type="Proteomes" id="UP000701853">
    <property type="component" value="Chromosome 2"/>
</dbReference>